<evidence type="ECO:0000313" key="1">
    <source>
        <dbReference type="EMBL" id="PLW82244.1"/>
    </source>
</evidence>
<name>A0A2N5Y1H9_9GAMM</name>
<reference evidence="2" key="1">
    <citation type="submission" date="2017-11" db="EMBL/GenBank/DDBJ databases">
        <title>The draft genome sequence of Chromatocurvus sp. F02.</title>
        <authorList>
            <person name="Du Z.-J."/>
            <person name="Chang Y.-Q."/>
        </authorList>
    </citation>
    <scope>NUCLEOTIDE SEQUENCE [LARGE SCALE GENOMIC DNA]</scope>
    <source>
        <strain evidence="2">F02</strain>
    </source>
</reference>
<comment type="caution">
    <text evidence="1">The sequence shown here is derived from an EMBL/GenBank/DDBJ whole genome shotgun (WGS) entry which is preliminary data.</text>
</comment>
<accession>A0A2N5Y1H9</accession>
<dbReference type="Proteomes" id="UP000234845">
    <property type="component" value="Unassembled WGS sequence"/>
</dbReference>
<proteinExistence type="predicted"/>
<evidence type="ECO:0000313" key="2">
    <source>
        <dbReference type="Proteomes" id="UP000234845"/>
    </source>
</evidence>
<keyword evidence="2" id="KW-1185">Reference proteome</keyword>
<gene>
    <name evidence="1" type="ORF">CWI75_10725</name>
</gene>
<sequence>MNLQLVTINGRPVDSLSPGELLLLTLKNRPYADLTDREKLEVRRLVEGQHTLKQLRRFGDMMELAHLRFGQLVVRDWPPISGWYVTDCDCGVGVELVTREELVEGTVDRCEYCQDADDNGGNSGG</sequence>
<organism evidence="1 2">
    <name type="scientific">Kineobactrum sediminis</name>
    <dbReference type="NCBI Taxonomy" id="1905677"/>
    <lineage>
        <taxon>Bacteria</taxon>
        <taxon>Pseudomonadati</taxon>
        <taxon>Pseudomonadota</taxon>
        <taxon>Gammaproteobacteria</taxon>
        <taxon>Cellvibrionales</taxon>
        <taxon>Halieaceae</taxon>
        <taxon>Kineobactrum</taxon>
    </lineage>
</organism>
<dbReference type="EMBL" id="PKLZ01000008">
    <property type="protein sequence ID" value="PLW82244.1"/>
    <property type="molecule type" value="Genomic_DNA"/>
</dbReference>
<protein>
    <submittedName>
        <fullName evidence="1">Uncharacterized protein</fullName>
    </submittedName>
</protein>
<dbReference type="AlphaFoldDB" id="A0A2N5Y1H9"/>